<keyword evidence="5 7" id="KW-1133">Transmembrane helix</keyword>
<dbReference type="GO" id="GO:0016887">
    <property type="term" value="F:ATP hydrolysis activity"/>
    <property type="evidence" value="ECO:0007669"/>
    <property type="project" value="InterPro"/>
</dbReference>
<evidence type="ECO:0000256" key="6">
    <source>
        <dbReference type="ARBA" id="ARBA00023136"/>
    </source>
</evidence>
<evidence type="ECO:0000313" key="10">
    <source>
        <dbReference type="Proteomes" id="UP000494206"/>
    </source>
</evidence>
<keyword evidence="6 7" id="KW-0472">Membrane</keyword>
<dbReference type="InterPro" id="IPR050352">
    <property type="entry name" value="ABCG_transporters"/>
</dbReference>
<protein>
    <recommendedName>
        <fullName evidence="8">ABC transporter domain-containing protein</fullName>
    </recommendedName>
</protein>
<evidence type="ECO:0000313" key="9">
    <source>
        <dbReference type="EMBL" id="CAB3405555.1"/>
    </source>
</evidence>
<evidence type="ECO:0000256" key="7">
    <source>
        <dbReference type="SAM" id="Phobius"/>
    </source>
</evidence>
<dbReference type="InterPro" id="IPR027417">
    <property type="entry name" value="P-loop_NTPase"/>
</dbReference>
<reference evidence="9 10" key="1">
    <citation type="submission" date="2020-04" db="EMBL/GenBank/DDBJ databases">
        <authorList>
            <person name="Laetsch R D."/>
            <person name="Stevens L."/>
            <person name="Kumar S."/>
            <person name="Blaxter L. M."/>
        </authorList>
    </citation>
    <scope>NUCLEOTIDE SEQUENCE [LARGE SCALE GENOMIC DNA]</scope>
</reference>
<evidence type="ECO:0000256" key="4">
    <source>
        <dbReference type="ARBA" id="ARBA00022692"/>
    </source>
</evidence>
<comment type="caution">
    <text evidence="9">The sequence shown here is derived from an EMBL/GenBank/DDBJ whole genome shotgun (WGS) entry which is preliminary data.</text>
</comment>
<keyword evidence="4 7" id="KW-0812">Transmembrane</keyword>
<sequence length="464" mass="52241">MDSKHVLKCQSISYMTAISTGNCLSKIYQSPQVFQILKNVTFTATSGEVHGILGVSESGKTTLLEALALGAGGEIGGIAMLDNFMLTKRRFNKYCSYVDYRVSYPESLTVHSLLYFQAQLHLAGSLTSLEIEHRLTELMAMFDIICYATTSICNLTISARKRVLTVFELVKDPILTIIDDPISDLSPLSAFQLIYALQFYAKKFNRIIVASFRNVRSDIYHLIGTLTYLFYGEVAYSGPTKSLASYFQRIGYSCPTNENPASYYLSLITVDKESMERVLETQNQAMKLVNFKLEFDKENEESESAAGSLELLDSALCAGPKPSILKIFSILLKRDMAILKSNPGEAIAIIFTFPVIAILFSFFGTLPSADFQTWLRISTTSFILSILFFSTFSIFCRFFKSFSSIILLQSTIVGLFFGNYLQVFKWIQYVNPFNYFNSIIISTYIDEVNPRNCTEYGSMNQLCK</sequence>
<feature type="transmembrane region" description="Helical" evidence="7">
    <location>
        <begin position="401"/>
        <end position="421"/>
    </location>
</feature>
<evidence type="ECO:0000256" key="5">
    <source>
        <dbReference type="ARBA" id="ARBA00022989"/>
    </source>
</evidence>
<dbReference type="SUPFAM" id="SSF52540">
    <property type="entry name" value="P-loop containing nucleoside triphosphate hydrolases"/>
    <property type="match status" value="1"/>
</dbReference>
<keyword evidence="3" id="KW-0813">Transport</keyword>
<keyword evidence="10" id="KW-1185">Reference proteome</keyword>
<gene>
    <name evidence="9" type="ORF">CBOVIS_LOCUS7739</name>
</gene>
<dbReference type="InterPro" id="IPR003439">
    <property type="entry name" value="ABC_transporter-like_ATP-bd"/>
</dbReference>
<evidence type="ECO:0000256" key="1">
    <source>
        <dbReference type="ARBA" id="ARBA00004141"/>
    </source>
</evidence>
<evidence type="ECO:0000259" key="8">
    <source>
        <dbReference type="PROSITE" id="PS50893"/>
    </source>
</evidence>
<dbReference type="Proteomes" id="UP000494206">
    <property type="component" value="Unassembled WGS sequence"/>
</dbReference>
<feature type="transmembrane region" description="Helical" evidence="7">
    <location>
        <begin position="373"/>
        <end position="395"/>
    </location>
</feature>
<accession>A0A8S1EZL4</accession>
<dbReference type="PANTHER" id="PTHR48041:SF113">
    <property type="entry name" value="ATP-BINDING CASSETTE SUB-FAMILY G MEMBER 5"/>
    <property type="match status" value="1"/>
</dbReference>
<dbReference type="PROSITE" id="PS50893">
    <property type="entry name" value="ABC_TRANSPORTER_2"/>
    <property type="match status" value="1"/>
</dbReference>
<dbReference type="OrthoDB" id="66620at2759"/>
<dbReference type="GO" id="GO:0042626">
    <property type="term" value="F:ATPase-coupled transmembrane transporter activity"/>
    <property type="evidence" value="ECO:0007669"/>
    <property type="project" value="TreeGrafter"/>
</dbReference>
<name>A0A8S1EZL4_9PELO</name>
<dbReference type="PANTHER" id="PTHR48041">
    <property type="entry name" value="ABC TRANSPORTER G FAMILY MEMBER 28"/>
    <property type="match status" value="1"/>
</dbReference>
<proteinExistence type="inferred from homology"/>
<comment type="subcellular location">
    <subcellularLocation>
        <location evidence="1">Membrane</location>
        <topology evidence="1">Multi-pass membrane protein</topology>
    </subcellularLocation>
</comment>
<dbReference type="AlphaFoldDB" id="A0A8S1EZL4"/>
<dbReference type="GO" id="GO:0043190">
    <property type="term" value="C:ATP-binding cassette (ABC) transporter complex"/>
    <property type="evidence" value="ECO:0007669"/>
    <property type="project" value="TreeGrafter"/>
</dbReference>
<dbReference type="Gene3D" id="3.40.50.300">
    <property type="entry name" value="P-loop containing nucleotide triphosphate hydrolases"/>
    <property type="match status" value="1"/>
</dbReference>
<evidence type="ECO:0000256" key="3">
    <source>
        <dbReference type="ARBA" id="ARBA00022448"/>
    </source>
</evidence>
<dbReference type="Pfam" id="PF00005">
    <property type="entry name" value="ABC_tran"/>
    <property type="match status" value="1"/>
</dbReference>
<dbReference type="GO" id="GO:0005524">
    <property type="term" value="F:ATP binding"/>
    <property type="evidence" value="ECO:0007669"/>
    <property type="project" value="InterPro"/>
</dbReference>
<feature type="transmembrane region" description="Helical" evidence="7">
    <location>
        <begin position="346"/>
        <end position="366"/>
    </location>
</feature>
<evidence type="ECO:0000256" key="2">
    <source>
        <dbReference type="ARBA" id="ARBA00005814"/>
    </source>
</evidence>
<organism evidence="9 10">
    <name type="scientific">Caenorhabditis bovis</name>
    <dbReference type="NCBI Taxonomy" id="2654633"/>
    <lineage>
        <taxon>Eukaryota</taxon>
        <taxon>Metazoa</taxon>
        <taxon>Ecdysozoa</taxon>
        <taxon>Nematoda</taxon>
        <taxon>Chromadorea</taxon>
        <taxon>Rhabditida</taxon>
        <taxon>Rhabditina</taxon>
        <taxon>Rhabditomorpha</taxon>
        <taxon>Rhabditoidea</taxon>
        <taxon>Rhabditidae</taxon>
        <taxon>Peloderinae</taxon>
        <taxon>Caenorhabditis</taxon>
    </lineage>
</organism>
<feature type="domain" description="ABC transporter" evidence="8">
    <location>
        <begin position="7"/>
        <end position="256"/>
    </location>
</feature>
<comment type="similarity">
    <text evidence="2">Belongs to the ABC transporter superfamily. ABCG family. Eye pigment precursor importer (TC 3.A.1.204) subfamily.</text>
</comment>
<dbReference type="EMBL" id="CADEPM010000004">
    <property type="protein sequence ID" value="CAB3405555.1"/>
    <property type="molecule type" value="Genomic_DNA"/>
</dbReference>